<dbReference type="OrthoDB" id="838356at2"/>
<feature type="domain" description="Calcium/calmodulin-dependent protein kinase II association-domain" evidence="2">
    <location>
        <begin position="36"/>
        <end position="155"/>
    </location>
</feature>
<proteinExistence type="predicted"/>
<keyword evidence="4" id="KW-1185">Reference proteome</keyword>
<organism evidence="3 4">
    <name type="scientific">Psychrosphaera saromensis</name>
    <dbReference type="NCBI Taxonomy" id="716813"/>
    <lineage>
        <taxon>Bacteria</taxon>
        <taxon>Pseudomonadati</taxon>
        <taxon>Pseudomonadota</taxon>
        <taxon>Gammaproteobacteria</taxon>
        <taxon>Alteromonadales</taxon>
        <taxon>Pseudoalteromonadaceae</taxon>
        <taxon>Psychrosphaera</taxon>
    </lineage>
</organism>
<sequence length="171" mass="19401">MFNVKKITLATFVMLITISSALFSANTRAADTSNTEQELDQFWQALSQSVIDGEFEKYTAGYHEDAVLVSGFNQNSYPIKQAFARWQQGFADTKNGKMKAHVKFVFTQRYISENTAHETGMFKYSTTDEKGKTEDFIAHLTALSVKKDGKWLIVMENQKSKATEEEWNAAL</sequence>
<dbReference type="RefSeq" id="WP_105052410.1">
    <property type="nucleotide sequence ID" value="NZ_BMYG01000002.1"/>
</dbReference>
<accession>A0A2S7UXB8</accession>
<dbReference type="Gene3D" id="3.10.450.50">
    <property type="match status" value="1"/>
</dbReference>
<keyword evidence="1" id="KW-0732">Signal</keyword>
<reference evidence="3 4" key="1">
    <citation type="submission" date="2016-12" db="EMBL/GenBank/DDBJ databases">
        <title>Diversity of luminous bacteria.</title>
        <authorList>
            <person name="Yoshizawa S."/>
            <person name="Kogure K."/>
        </authorList>
    </citation>
    <scope>NUCLEOTIDE SEQUENCE [LARGE SCALE GENOMIC DNA]</scope>
    <source>
        <strain evidence="3 4">SA4-48</strain>
    </source>
</reference>
<protein>
    <recommendedName>
        <fullName evidence="2">Calcium/calmodulin-dependent protein kinase II association-domain domain-containing protein</fullName>
    </recommendedName>
</protein>
<dbReference type="Pfam" id="PF08332">
    <property type="entry name" value="CaMKII_AD"/>
    <property type="match status" value="1"/>
</dbReference>
<dbReference type="GO" id="GO:0004683">
    <property type="term" value="F:calcium/calmodulin-dependent protein kinase activity"/>
    <property type="evidence" value="ECO:0007669"/>
    <property type="project" value="InterPro"/>
</dbReference>
<evidence type="ECO:0000259" key="2">
    <source>
        <dbReference type="Pfam" id="PF08332"/>
    </source>
</evidence>
<feature type="signal peptide" evidence="1">
    <location>
        <begin position="1"/>
        <end position="29"/>
    </location>
</feature>
<dbReference type="Proteomes" id="UP000239007">
    <property type="component" value="Unassembled WGS sequence"/>
</dbReference>
<evidence type="ECO:0000313" key="4">
    <source>
        <dbReference type="Proteomes" id="UP000239007"/>
    </source>
</evidence>
<dbReference type="InterPro" id="IPR032710">
    <property type="entry name" value="NTF2-like_dom_sf"/>
</dbReference>
<dbReference type="GO" id="GO:0005516">
    <property type="term" value="F:calmodulin binding"/>
    <property type="evidence" value="ECO:0007669"/>
    <property type="project" value="InterPro"/>
</dbReference>
<evidence type="ECO:0000256" key="1">
    <source>
        <dbReference type="SAM" id="SignalP"/>
    </source>
</evidence>
<evidence type="ECO:0000313" key="3">
    <source>
        <dbReference type="EMBL" id="PQJ53910.1"/>
    </source>
</evidence>
<name>A0A2S7UXB8_9GAMM</name>
<dbReference type="InterPro" id="IPR013543">
    <property type="entry name" value="Ca/CaM-dep_prot_kinase-assoc"/>
</dbReference>
<dbReference type="EMBL" id="MSCH01000003">
    <property type="protein sequence ID" value="PQJ53910.1"/>
    <property type="molecule type" value="Genomic_DNA"/>
</dbReference>
<gene>
    <name evidence="3" type="ORF">BTO11_09710</name>
</gene>
<dbReference type="AlphaFoldDB" id="A0A2S7UXB8"/>
<comment type="caution">
    <text evidence="3">The sequence shown here is derived from an EMBL/GenBank/DDBJ whole genome shotgun (WGS) entry which is preliminary data.</text>
</comment>
<dbReference type="SUPFAM" id="SSF54427">
    <property type="entry name" value="NTF2-like"/>
    <property type="match status" value="1"/>
</dbReference>
<feature type="chain" id="PRO_5015393254" description="Calcium/calmodulin-dependent protein kinase II association-domain domain-containing protein" evidence="1">
    <location>
        <begin position="30"/>
        <end position="171"/>
    </location>
</feature>